<name>C6H547_AJECH</name>
<evidence type="ECO:0000313" key="1">
    <source>
        <dbReference type="EMBL" id="EER44789.1"/>
    </source>
</evidence>
<dbReference type="AlphaFoldDB" id="C6H547"/>
<sequence length="51" mass="5795">MVTRRGGEFLVQLRNLREDPTGSWRQSQTQIDGKSVSEELTWSMISKAVGK</sequence>
<evidence type="ECO:0000313" key="2">
    <source>
        <dbReference type="Proteomes" id="UP000002624"/>
    </source>
</evidence>
<dbReference type="VEuPathDB" id="FungiDB:HCDG_00368"/>
<dbReference type="HOGENOM" id="CLU_3105798_0_0_1"/>
<dbReference type="EMBL" id="GG692419">
    <property type="protein sequence ID" value="EER44789.1"/>
    <property type="molecule type" value="Genomic_DNA"/>
</dbReference>
<accession>C6H547</accession>
<protein>
    <submittedName>
        <fullName evidence="1">Uncharacterized protein</fullName>
    </submittedName>
</protein>
<gene>
    <name evidence="1" type="ORF">HCDG_00368</name>
</gene>
<organism evidence="1 2">
    <name type="scientific">Ajellomyces capsulatus (strain H143)</name>
    <name type="common">Darling's disease fungus</name>
    <name type="synonym">Histoplasma capsulatum</name>
    <dbReference type="NCBI Taxonomy" id="544712"/>
    <lineage>
        <taxon>Eukaryota</taxon>
        <taxon>Fungi</taxon>
        <taxon>Dikarya</taxon>
        <taxon>Ascomycota</taxon>
        <taxon>Pezizomycotina</taxon>
        <taxon>Eurotiomycetes</taxon>
        <taxon>Eurotiomycetidae</taxon>
        <taxon>Onygenales</taxon>
        <taxon>Ajellomycetaceae</taxon>
        <taxon>Histoplasma</taxon>
    </lineage>
</organism>
<proteinExistence type="predicted"/>
<dbReference type="Proteomes" id="UP000002624">
    <property type="component" value="Unassembled WGS sequence"/>
</dbReference>
<reference evidence="2" key="1">
    <citation type="submission" date="2009-05" db="EMBL/GenBank/DDBJ databases">
        <title>The genome sequence of Ajellomyces capsulatus strain H143.</title>
        <authorList>
            <person name="Champion M."/>
            <person name="Cuomo C.A."/>
            <person name="Ma L.-J."/>
            <person name="Henn M.R."/>
            <person name="Sil A."/>
            <person name="Goldman B."/>
            <person name="Young S.K."/>
            <person name="Kodira C.D."/>
            <person name="Zeng Q."/>
            <person name="Koehrsen M."/>
            <person name="Alvarado L."/>
            <person name="Berlin A.M."/>
            <person name="Borenstein D."/>
            <person name="Chen Z."/>
            <person name="Engels R."/>
            <person name="Freedman E."/>
            <person name="Gellesch M."/>
            <person name="Goldberg J."/>
            <person name="Griggs A."/>
            <person name="Gujja S."/>
            <person name="Heiman D.I."/>
            <person name="Hepburn T.A."/>
            <person name="Howarth C."/>
            <person name="Jen D."/>
            <person name="Larson L."/>
            <person name="Lewis B."/>
            <person name="Mehta T."/>
            <person name="Park D."/>
            <person name="Pearson M."/>
            <person name="Roberts A."/>
            <person name="Saif S."/>
            <person name="Shea T.D."/>
            <person name="Shenoy N."/>
            <person name="Sisk P."/>
            <person name="Stolte C."/>
            <person name="Sykes S."/>
            <person name="Walk T."/>
            <person name="White J."/>
            <person name="Yandava C."/>
            <person name="Klein B."/>
            <person name="McEwen J.G."/>
            <person name="Puccia R."/>
            <person name="Goldman G.H."/>
            <person name="Felipe M.S."/>
            <person name="Nino-Vega G."/>
            <person name="San-Blas G."/>
            <person name="Taylor J.W."/>
            <person name="Mendoza L."/>
            <person name="Galagan J.E."/>
            <person name="Nusbaum C."/>
            <person name="Birren B.W."/>
        </authorList>
    </citation>
    <scope>NUCLEOTIDE SEQUENCE [LARGE SCALE GENOMIC DNA]</scope>
    <source>
        <strain evidence="2">H143</strain>
    </source>
</reference>